<dbReference type="InterPro" id="IPR012902">
    <property type="entry name" value="N_methyl_site"/>
</dbReference>
<dbReference type="PANTHER" id="PTHR30093">
    <property type="entry name" value="GENERAL SECRETION PATHWAY PROTEIN G"/>
    <property type="match status" value="1"/>
</dbReference>
<comment type="similarity">
    <text evidence="2">Belongs to the GSP G family.</text>
</comment>
<evidence type="ECO:0000256" key="7">
    <source>
        <dbReference type="ARBA" id="ARBA00022692"/>
    </source>
</evidence>
<dbReference type="Proteomes" id="UP000178885">
    <property type="component" value="Unassembled WGS sequence"/>
</dbReference>
<comment type="subcellular location">
    <subcellularLocation>
        <location evidence="1">Cell inner membrane</location>
        <topology evidence="1">Single-pass membrane protein</topology>
    </subcellularLocation>
</comment>
<dbReference type="InterPro" id="IPR010054">
    <property type="entry name" value="Type2_sec_GspG"/>
</dbReference>
<dbReference type="GO" id="GO:0005886">
    <property type="term" value="C:plasma membrane"/>
    <property type="evidence" value="ECO:0007669"/>
    <property type="project" value="UniProtKB-SubCell"/>
</dbReference>
<name>A0A1F6TQ28_9PROT</name>
<sequence>MRVLMSFHSALRTPHSAFKTHRGFTLIEILVVIVILGILAALIVPRIMERPDEARVVAARSDIQAVMSALKLYRLDNGVYPSTEQGLQALAKRPETGEIPRSWRPYLDRLPKDPWQHDYQYLNPGVRSEIDVFSYGADGQPGGDGVNADIGTWNLDQK</sequence>
<evidence type="ECO:0000256" key="6">
    <source>
        <dbReference type="ARBA" id="ARBA00022519"/>
    </source>
</evidence>
<dbReference type="InterPro" id="IPR000983">
    <property type="entry name" value="Bac_GSPG_pilin"/>
</dbReference>
<dbReference type="GO" id="GO:0015627">
    <property type="term" value="C:type II protein secretion system complex"/>
    <property type="evidence" value="ECO:0007669"/>
    <property type="project" value="InterPro"/>
</dbReference>
<keyword evidence="6" id="KW-0997">Cell inner membrane</keyword>
<dbReference type="SUPFAM" id="SSF54523">
    <property type="entry name" value="Pili subunits"/>
    <property type="match status" value="1"/>
</dbReference>
<keyword evidence="8 10" id="KW-1133">Transmembrane helix</keyword>
<evidence type="ECO:0000313" key="13">
    <source>
        <dbReference type="Proteomes" id="UP000178885"/>
    </source>
</evidence>
<dbReference type="Pfam" id="PF07963">
    <property type="entry name" value="N_methyl"/>
    <property type="match status" value="1"/>
</dbReference>
<accession>A0A1F6TQ28</accession>
<dbReference type="InterPro" id="IPR013545">
    <property type="entry name" value="T2SS_protein-GspG_C"/>
</dbReference>
<evidence type="ECO:0000256" key="9">
    <source>
        <dbReference type="ARBA" id="ARBA00023136"/>
    </source>
</evidence>
<evidence type="ECO:0000256" key="5">
    <source>
        <dbReference type="ARBA" id="ARBA00022481"/>
    </source>
</evidence>
<keyword evidence="4" id="KW-1003">Cell membrane</keyword>
<evidence type="ECO:0000256" key="1">
    <source>
        <dbReference type="ARBA" id="ARBA00004377"/>
    </source>
</evidence>
<feature type="domain" description="Type II secretion system protein GspG C-terminal" evidence="11">
    <location>
        <begin position="46"/>
        <end position="153"/>
    </location>
</feature>
<dbReference type="AlphaFoldDB" id="A0A1F6TQ28"/>
<evidence type="ECO:0000313" key="12">
    <source>
        <dbReference type="EMBL" id="OGI47205.1"/>
    </source>
</evidence>
<gene>
    <name evidence="12" type="ORF">A2151_00790</name>
</gene>
<dbReference type="STRING" id="1817760.A2151_00790"/>
<dbReference type="PANTHER" id="PTHR30093:SF44">
    <property type="entry name" value="TYPE II SECRETION SYSTEM CORE PROTEIN G"/>
    <property type="match status" value="1"/>
</dbReference>
<keyword evidence="9 10" id="KW-0472">Membrane</keyword>
<comment type="caution">
    <text evidence="12">The sequence shown here is derived from an EMBL/GenBank/DDBJ whole genome shotgun (WGS) entry which is preliminary data.</text>
</comment>
<dbReference type="Gene3D" id="3.30.700.10">
    <property type="entry name" value="Glycoprotein, Type 4 Pilin"/>
    <property type="match status" value="1"/>
</dbReference>
<evidence type="ECO:0000256" key="8">
    <source>
        <dbReference type="ARBA" id="ARBA00022989"/>
    </source>
</evidence>
<evidence type="ECO:0000256" key="3">
    <source>
        <dbReference type="ARBA" id="ARBA00020042"/>
    </source>
</evidence>
<dbReference type="PRINTS" id="PR00813">
    <property type="entry name" value="BCTERIALGSPG"/>
</dbReference>
<dbReference type="InterPro" id="IPR045584">
    <property type="entry name" value="Pilin-like"/>
</dbReference>
<evidence type="ECO:0000256" key="2">
    <source>
        <dbReference type="ARBA" id="ARBA00009984"/>
    </source>
</evidence>
<evidence type="ECO:0000256" key="10">
    <source>
        <dbReference type="SAM" id="Phobius"/>
    </source>
</evidence>
<protein>
    <recommendedName>
        <fullName evidence="3">Type II secretion system core protein G</fullName>
    </recommendedName>
</protein>
<dbReference type="GO" id="GO:0015628">
    <property type="term" value="P:protein secretion by the type II secretion system"/>
    <property type="evidence" value="ECO:0007669"/>
    <property type="project" value="InterPro"/>
</dbReference>
<keyword evidence="5" id="KW-0488">Methylation</keyword>
<keyword evidence="7 10" id="KW-0812">Transmembrane</keyword>
<reference evidence="12 13" key="1">
    <citation type="journal article" date="2016" name="Nat. Commun.">
        <title>Thousands of microbial genomes shed light on interconnected biogeochemical processes in an aquifer system.</title>
        <authorList>
            <person name="Anantharaman K."/>
            <person name="Brown C.T."/>
            <person name="Hug L.A."/>
            <person name="Sharon I."/>
            <person name="Castelle C.J."/>
            <person name="Probst A.J."/>
            <person name="Thomas B.C."/>
            <person name="Singh A."/>
            <person name="Wilkins M.J."/>
            <person name="Karaoz U."/>
            <person name="Brodie E.L."/>
            <person name="Williams K.H."/>
            <person name="Hubbard S.S."/>
            <person name="Banfield J.F."/>
        </authorList>
    </citation>
    <scope>NUCLEOTIDE SEQUENCE [LARGE SCALE GENOMIC DNA]</scope>
</reference>
<organism evidence="12 13">
    <name type="scientific">Candidatus Muproteobacteria bacterium RBG_16_65_34</name>
    <dbReference type="NCBI Taxonomy" id="1817760"/>
    <lineage>
        <taxon>Bacteria</taxon>
        <taxon>Pseudomonadati</taxon>
        <taxon>Pseudomonadota</taxon>
        <taxon>Candidatus Muproteobacteria</taxon>
    </lineage>
</organism>
<dbReference type="NCBIfam" id="TIGR02532">
    <property type="entry name" value="IV_pilin_GFxxxE"/>
    <property type="match status" value="1"/>
</dbReference>
<dbReference type="PROSITE" id="PS00409">
    <property type="entry name" value="PROKAR_NTER_METHYL"/>
    <property type="match status" value="1"/>
</dbReference>
<evidence type="ECO:0000256" key="4">
    <source>
        <dbReference type="ARBA" id="ARBA00022475"/>
    </source>
</evidence>
<dbReference type="Pfam" id="PF08334">
    <property type="entry name" value="T2SSG"/>
    <property type="match status" value="1"/>
</dbReference>
<feature type="transmembrane region" description="Helical" evidence="10">
    <location>
        <begin position="24"/>
        <end position="45"/>
    </location>
</feature>
<evidence type="ECO:0000259" key="11">
    <source>
        <dbReference type="Pfam" id="PF08334"/>
    </source>
</evidence>
<dbReference type="NCBIfam" id="TIGR01710">
    <property type="entry name" value="typeII_sec_gspG"/>
    <property type="match status" value="1"/>
</dbReference>
<dbReference type="EMBL" id="MFSU01000062">
    <property type="protein sequence ID" value="OGI47205.1"/>
    <property type="molecule type" value="Genomic_DNA"/>
</dbReference>
<proteinExistence type="inferred from homology"/>